<sequence length="60" mass="7021">MTCKVVYPLCICITSAKICCPTIYKNRKYSTTMILERRKHYYKSLSYLSSAWSGPQIYNT</sequence>
<organism evidence="1">
    <name type="scientific">Arundo donax</name>
    <name type="common">Giant reed</name>
    <name type="synonym">Donax arundinaceus</name>
    <dbReference type="NCBI Taxonomy" id="35708"/>
    <lineage>
        <taxon>Eukaryota</taxon>
        <taxon>Viridiplantae</taxon>
        <taxon>Streptophyta</taxon>
        <taxon>Embryophyta</taxon>
        <taxon>Tracheophyta</taxon>
        <taxon>Spermatophyta</taxon>
        <taxon>Magnoliopsida</taxon>
        <taxon>Liliopsida</taxon>
        <taxon>Poales</taxon>
        <taxon>Poaceae</taxon>
        <taxon>PACMAD clade</taxon>
        <taxon>Arundinoideae</taxon>
        <taxon>Arundineae</taxon>
        <taxon>Arundo</taxon>
    </lineage>
</organism>
<dbReference type="AlphaFoldDB" id="A0A0A9FFS3"/>
<protein>
    <submittedName>
        <fullName evidence="1">Uncharacterized protein</fullName>
    </submittedName>
</protein>
<name>A0A0A9FFS3_ARUDO</name>
<evidence type="ECO:0000313" key="1">
    <source>
        <dbReference type="EMBL" id="JAE10069.1"/>
    </source>
</evidence>
<dbReference type="EMBL" id="GBRH01187827">
    <property type="protein sequence ID" value="JAE10069.1"/>
    <property type="molecule type" value="Transcribed_RNA"/>
</dbReference>
<proteinExistence type="predicted"/>
<reference evidence="1" key="1">
    <citation type="submission" date="2014-09" db="EMBL/GenBank/DDBJ databases">
        <authorList>
            <person name="Magalhaes I.L.F."/>
            <person name="Oliveira U."/>
            <person name="Santos F.R."/>
            <person name="Vidigal T.H.D.A."/>
            <person name="Brescovit A.D."/>
            <person name="Santos A.J."/>
        </authorList>
    </citation>
    <scope>NUCLEOTIDE SEQUENCE</scope>
    <source>
        <tissue evidence="1">Shoot tissue taken approximately 20 cm above the soil surface</tissue>
    </source>
</reference>
<reference evidence="1" key="2">
    <citation type="journal article" date="2015" name="Data Brief">
        <title>Shoot transcriptome of the giant reed, Arundo donax.</title>
        <authorList>
            <person name="Barrero R.A."/>
            <person name="Guerrero F.D."/>
            <person name="Moolhuijzen P."/>
            <person name="Goolsby J.A."/>
            <person name="Tidwell J."/>
            <person name="Bellgard S.E."/>
            <person name="Bellgard M.I."/>
        </authorList>
    </citation>
    <scope>NUCLEOTIDE SEQUENCE</scope>
    <source>
        <tissue evidence="1">Shoot tissue taken approximately 20 cm above the soil surface</tissue>
    </source>
</reference>
<accession>A0A0A9FFS3</accession>